<feature type="region of interest" description="Disordered" evidence="1">
    <location>
        <begin position="282"/>
        <end position="302"/>
    </location>
</feature>
<dbReference type="Proteomes" id="UP000507470">
    <property type="component" value="Unassembled WGS sequence"/>
</dbReference>
<evidence type="ECO:0000313" key="3">
    <source>
        <dbReference type="Proteomes" id="UP000507470"/>
    </source>
</evidence>
<gene>
    <name evidence="2" type="ORF">MCOR_30930</name>
</gene>
<organism evidence="2 3">
    <name type="scientific">Mytilus coruscus</name>
    <name type="common">Sea mussel</name>
    <dbReference type="NCBI Taxonomy" id="42192"/>
    <lineage>
        <taxon>Eukaryota</taxon>
        <taxon>Metazoa</taxon>
        <taxon>Spiralia</taxon>
        <taxon>Lophotrochozoa</taxon>
        <taxon>Mollusca</taxon>
        <taxon>Bivalvia</taxon>
        <taxon>Autobranchia</taxon>
        <taxon>Pteriomorphia</taxon>
        <taxon>Mytilida</taxon>
        <taxon>Mytiloidea</taxon>
        <taxon>Mytilidae</taxon>
        <taxon>Mytilinae</taxon>
        <taxon>Mytilus</taxon>
    </lineage>
</organism>
<sequence length="427" mass="49594">MTTNFYSAQEDFNRLISALPPFDLSKFVIWLDLKISEYKIFGRFVSEPEKEKSIAAICPQYQQSDFMNNNHCRINSTVSQKSHNHKNIRAKIFHEVAQQTDENKTENVRISQEFRNNVCASKNKTRYVIDEDKNSTTQKTQKQDTMCAKMFHEVAQQTDENKAENMRRSLEVQEDVYITEDYHRSLPFQIIESYGNVNEAEIHGTIDKACDSSTTNVNTEVESLRGQGKEDNHCQTDRQMDKEENFDGEMKEDVVNVLIEVENTGPIDQQISNERLSSKKGINLDSINEPGVSNTTEYSSKRKDCQNIPQQAKFPRIDRGMVENQDEAAQINYKDELLKVGNIVAVRPYTKRDYKPGRPWIASLKEIDPRNVKVVWLSGTYDTKWIEDPIYFPHSIPRKQVECSFVYDFQEPLPEVIISRLKKIYKD</sequence>
<evidence type="ECO:0000313" key="2">
    <source>
        <dbReference type="EMBL" id="CAC5396360.1"/>
    </source>
</evidence>
<dbReference type="EMBL" id="CACVKT020005609">
    <property type="protein sequence ID" value="CAC5396360.1"/>
    <property type="molecule type" value="Genomic_DNA"/>
</dbReference>
<proteinExistence type="predicted"/>
<protein>
    <submittedName>
        <fullName evidence="2">Uncharacterized protein</fullName>
    </submittedName>
</protein>
<evidence type="ECO:0000256" key="1">
    <source>
        <dbReference type="SAM" id="MobiDB-lite"/>
    </source>
</evidence>
<accession>A0A6J8CND1</accession>
<dbReference type="AlphaFoldDB" id="A0A6J8CND1"/>
<keyword evidence="3" id="KW-1185">Reference proteome</keyword>
<dbReference type="OrthoDB" id="6082601at2759"/>
<name>A0A6J8CND1_MYTCO</name>
<reference evidence="2 3" key="1">
    <citation type="submission" date="2020-06" db="EMBL/GenBank/DDBJ databases">
        <authorList>
            <person name="Li R."/>
            <person name="Bekaert M."/>
        </authorList>
    </citation>
    <scope>NUCLEOTIDE SEQUENCE [LARGE SCALE GENOMIC DNA]</scope>
    <source>
        <strain evidence="3">wild</strain>
    </source>
</reference>